<keyword evidence="5 6" id="KW-0720">Serine protease</keyword>
<dbReference type="EMBL" id="QQTP01000006">
    <property type="protein sequence ID" value="RDJ24530.1"/>
    <property type="molecule type" value="Genomic_DNA"/>
</dbReference>
<evidence type="ECO:0000256" key="1">
    <source>
        <dbReference type="ARBA" id="ARBA00008764"/>
    </source>
</evidence>
<evidence type="ECO:0000256" key="5">
    <source>
        <dbReference type="ARBA" id="ARBA00022825"/>
    </source>
</evidence>
<dbReference type="PRINTS" id="PR00839">
    <property type="entry name" value="V8PROTEASE"/>
</dbReference>
<dbReference type="InterPro" id="IPR050966">
    <property type="entry name" value="Glutamyl_endopeptidase"/>
</dbReference>
<dbReference type="Pfam" id="PF13365">
    <property type="entry name" value="Trypsin_2"/>
    <property type="match status" value="1"/>
</dbReference>
<name>A0A370L5H2_9HYPH</name>
<dbReference type="PROSITE" id="PS50240">
    <property type="entry name" value="TRYPSIN_DOM"/>
    <property type="match status" value="1"/>
</dbReference>
<dbReference type="PROSITE" id="PS00672">
    <property type="entry name" value="V8_HIS"/>
    <property type="match status" value="1"/>
</dbReference>
<dbReference type="SUPFAM" id="SSF50494">
    <property type="entry name" value="Trypsin-like serine proteases"/>
    <property type="match status" value="1"/>
</dbReference>
<dbReference type="InterPro" id="IPR008256">
    <property type="entry name" value="Peptidase_S1B"/>
</dbReference>
<keyword evidence="2 6" id="KW-0645">Protease</keyword>
<dbReference type="GO" id="GO:0004252">
    <property type="term" value="F:serine-type endopeptidase activity"/>
    <property type="evidence" value="ECO:0007669"/>
    <property type="project" value="InterPro"/>
</dbReference>
<feature type="domain" description="Peptidase S1" evidence="7">
    <location>
        <begin position="63"/>
        <end position="294"/>
    </location>
</feature>
<dbReference type="EC" id="3.4.21.-" evidence="6"/>
<gene>
    <name evidence="8" type="ORF">DWE98_12625</name>
</gene>
<proteinExistence type="inferred from homology"/>
<organism evidence="8 9">
    <name type="scientific">Bosea caraganae</name>
    <dbReference type="NCBI Taxonomy" id="2763117"/>
    <lineage>
        <taxon>Bacteria</taxon>
        <taxon>Pseudomonadati</taxon>
        <taxon>Pseudomonadota</taxon>
        <taxon>Alphaproteobacteria</taxon>
        <taxon>Hyphomicrobiales</taxon>
        <taxon>Boseaceae</taxon>
        <taxon>Bosea</taxon>
    </lineage>
</organism>
<dbReference type="PANTHER" id="PTHR15462">
    <property type="entry name" value="SERINE PROTEASE"/>
    <property type="match status" value="1"/>
</dbReference>
<dbReference type="OrthoDB" id="3078754at2"/>
<keyword evidence="9" id="KW-1185">Reference proteome</keyword>
<dbReference type="InterPro" id="IPR001254">
    <property type="entry name" value="Trypsin_dom"/>
</dbReference>
<dbReference type="Proteomes" id="UP000255207">
    <property type="component" value="Unassembled WGS sequence"/>
</dbReference>
<accession>A0A370L5H2</accession>
<dbReference type="PROSITE" id="PS00134">
    <property type="entry name" value="TRYPSIN_HIS"/>
    <property type="match status" value="1"/>
</dbReference>
<keyword evidence="4 6" id="KW-0378">Hydrolase</keyword>
<evidence type="ECO:0000313" key="9">
    <source>
        <dbReference type="Proteomes" id="UP000255207"/>
    </source>
</evidence>
<comment type="caution">
    <text evidence="8">The sequence shown here is derived from an EMBL/GenBank/DDBJ whole genome shotgun (WGS) entry which is preliminary data.</text>
</comment>
<dbReference type="AlphaFoldDB" id="A0A370L5H2"/>
<evidence type="ECO:0000256" key="2">
    <source>
        <dbReference type="ARBA" id="ARBA00022670"/>
    </source>
</evidence>
<dbReference type="GO" id="GO:0006508">
    <property type="term" value="P:proteolysis"/>
    <property type="evidence" value="ECO:0007669"/>
    <property type="project" value="UniProtKB-KW"/>
</dbReference>
<comment type="similarity">
    <text evidence="1 6">Belongs to the peptidase S1B family.</text>
</comment>
<evidence type="ECO:0000256" key="6">
    <source>
        <dbReference type="RuleBase" id="RU004296"/>
    </source>
</evidence>
<dbReference type="InterPro" id="IPR043504">
    <property type="entry name" value="Peptidase_S1_PA_chymotrypsin"/>
</dbReference>
<evidence type="ECO:0000256" key="4">
    <source>
        <dbReference type="ARBA" id="ARBA00022801"/>
    </source>
</evidence>
<sequence>MKLESITKPDTESDIPLPKAVETLVTQAPVEPTPLPDTVKRRVVVGKSSTPIELPADTGLEAVLGADERTRIVSTELYPWKLICALDIEAPWGRAIGTGWLVGPRTLITAGHCVYDRKQLGGWAHKITVTSGRDRERAPFGSKVSARFSTLSPWLERQDADFDIAAIHLEQAFFTDQEVFRVGSFTDAELTDFLVNVSGYPASPGNGMELYWAKNRIKAVTPRRIFYDVDTSGGQSGGPSYIFPDENAHPIVVGIHAYGLGGTPASIGLRVNSAPRIIPEVVEKIQEWIAADAATG</sequence>
<dbReference type="InterPro" id="IPR028301">
    <property type="entry name" value="V8_his_AS"/>
</dbReference>
<dbReference type="PANTHER" id="PTHR15462:SF8">
    <property type="entry name" value="SERINE PROTEASE"/>
    <property type="match status" value="1"/>
</dbReference>
<evidence type="ECO:0000256" key="3">
    <source>
        <dbReference type="ARBA" id="ARBA00022729"/>
    </source>
</evidence>
<dbReference type="Gene3D" id="2.40.10.10">
    <property type="entry name" value="Trypsin-like serine proteases"/>
    <property type="match status" value="2"/>
</dbReference>
<reference evidence="9" key="1">
    <citation type="submission" date="2018-07" db="EMBL/GenBank/DDBJ databases">
        <authorList>
            <person name="Safronova V.I."/>
            <person name="Chirak E.R."/>
            <person name="Sazanova A.L."/>
        </authorList>
    </citation>
    <scope>NUCLEOTIDE SEQUENCE [LARGE SCALE GENOMIC DNA]</scope>
    <source>
        <strain evidence="9">RCAM04685</strain>
    </source>
</reference>
<protein>
    <recommendedName>
        <fullName evidence="6">Serine protease</fullName>
        <ecNumber evidence="6">3.4.21.-</ecNumber>
    </recommendedName>
</protein>
<keyword evidence="3" id="KW-0732">Signal</keyword>
<dbReference type="InterPro" id="IPR009003">
    <property type="entry name" value="Peptidase_S1_PA"/>
</dbReference>
<evidence type="ECO:0000259" key="7">
    <source>
        <dbReference type="PROSITE" id="PS50240"/>
    </source>
</evidence>
<dbReference type="InterPro" id="IPR018114">
    <property type="entry name" value="TRYPSIN_HIS"/>
</dbReference>
<evidence type="ECO:0000313" key="8">
    <source>
        <dbReference type="EMBL" id="RDJ24530.1"/>
    </source>
</evidence>